<dbReference type="EMBL" id="CP076686">
    <property type="protein sequence ID" value="QWV13942.1"/>
    <property type="molecule type" value="Genomic_DNA"/>
</dbReference>
<feature type="transmembrane region" description="Helical" evidence="1">
    <location>
        <begin position="15"/>
        <end position="34"/>
    </location>
</feature>
<proteinExistence type="predicted"/>
<sequence length="121" mass="13573">MKFNGERFWQTRGKFISVIGLGVATLITVWNSFFGFDGPVVNPFVVWAIGSAVLLWICHFGKLYFLEALIGMGAAVGYTLAADHFLENHTYLGAFCIVFGAIIFECVCQRLIDMRVRNRLS</sequence>
<dbReference type="Proteomes" id="UP000683442">
    <property type="component" value="Chromosome"/>
</dbReference>
<dbReference type="RefSeq" id="WP_041644872.1">
    <property type="nucleotide sequence ID" value="NZ_CP076686.1"/>
</dbReference>
<accession>A0ABX8IJD8</accession>
<feature type="transmembrane region" description="Helical" evidence="1">
    <location>
        <begin position="40"/>
        <end position="57"/>
    </location>
</feature>
<evidence type="ECO:0000313" key="2">
    <source>
        <dbReference type="EMBL" id="QWV13942.1"/>
    </source>
</evidence>
<organism evidence="2 3">
    <name type="scientific">Marinobacter adhaerens</name>
    <dbReference type="NCBI Taxonomy" id="1033846"/>
    <lineage>
        <taxon>Bacteria</taxon>
        <taxon>Pseudomonadati</taxon>
        <taxon>Pseudomonadota</taxon>
        <taxon>Gammaproteobacteria</taxon>
        <taxon>Pseudomonadales</taxon>
        <taxon>Marinobacteraceae</taxon>
        <taxon>Marinobacter</taxon>
    </lineage>
</organism>
<protein>
    <submittedName>
        <fullName evidence="2">Uncharacterized protein</fullName>
    </submittedName>
</protein>
<keyword evidence="1" id="KW-0472">Membrane</keyword>
<feature type="transmembrane region" description="Helical" evidence="1">
    <location>
        <begin position="64"/>
        <end position="85"/>
    </location>
</feature>
<evidence type="ECO:0000313" key="3">
    <source>
        <dbReference type="Proteomes" id="UP000683442"/>
    </source>
</evidence>
<feature type="transmembrane region" description="Helical" evidence="1">
    <location>
        <begin position="91"/>
        <end position="112"/>
    </location>
</feature>
<evidence type="ECO:0000256" key="1">
    <source>
        <dbReference type="SAM" id="Phobius"/>
    </source>
</evidence>
<keyword evidence="1" id="KW-1133">Transmembrane helix</keyword>
<name>A0ABX8IJD8_9GAMM</name>
<reference evidence="2 3" key="1">
    <citation type="submission" date="2021-06" db="EMBL/GenBank/DDBJ databases">
        <title>Microbial metabolic specificity influences pelagic lipid remineralization.</title>
        <authorList>
            <person name="Behrendt L."/>
            <person name="Hunter J.E."/>
            <person name="Alcolombri U."/>
            <person name="Smriga S."/>
            <person name="Mincer T."/>
            <person name="Lowenstein D.P."/>
            <person name="Peaudecerf F.J."/>
            <person name="Fernandez V.I."/>
            <person name="Fredricks H."/>
            <person name="Almblad H."/>
            <person name="Harrison J.J."/>
            <person name="Stocker R."/>
            <person name="Van Mooy B.A.S."/>
        </authorList>
    </citation>
    <scope>NUCLEOTIDE SEQUENCE [LARGE SCALE GENOMIC DNA]</scope>
    <source>
        <strain evidence="2 3">HP15-B</strain>
    </source>
</reference>
<keyword evidence="1" id="KW-0812">Transmembrane</keyword>
<gene>
    <name evidence="2" type="ORF">KQ249_04810</name>
</gene>
<keyword evidence="3" id="KW-1185">Reference proteome</keyword>
<dbReference type="GeneID" id="78558741"/>